<gene>
    <name evidence="8" type="ORF">CHC_T00007932001</name>
</gene>
<dbReference type="KEGG" id="ccp:CHC_T00007932001"/>
<keyword evidence="9" id="KW-1185">Reference proteome</keyword>
<protein>
    <recommendedName>
        <fullName evidence="2">tRNA-dihydrouridine(47) synthase [NAD(P)(+)]</fullName>
        <ecNumber evidence="2">1.3.1.89</ecNumber>
    </recommendedName>
</protein>
<dbReference type="GeneID" id="17320007"/>
<evidence type="ECO:0000256" key="3">
    <source>
        <dbReference type="ARBA" id="ARBA00048266"/>
    </source>
</evidence>
<dbReference type="Pfam" id="PF01207">
    <property type="entry name" value="Dus"/>
    <property type="match status" value="1"/>
</dbReference>
<dbReference type="Gramene" id="CDF77425">
    <property type="protein sequence ID" value="CDF77425"/>
    <property type="gene ID" value="CHC_T00007932001"/>
</dbReference>
<evidence type="ECO:0000259" key="7">
    <source>
        <dbReference type="Pfam" id="PF01207"/>
    </source>
</evidence>
<feature type="domain" description="DUS-like FMN-binding" evidence="7">
    <location>
        <begin position="140"/>
        <end position="371"/>
    </location>
</feature>
<dbReference type="InterPro" id="IPR013785">
    <property type="entry name" value="Aldolase_TIM"/>
</dbReference>
<accession>S0F2U7</accession>
<dbReference type="OMA" id="CEMVFAR"/>
<dbReference type="RefSeq" id="XP_005712299.1">
    <property type="nucleotide sequence ID" value="XM_005712242.1"/>
</dbReference>
<dbReference type="EMBL" id="HG001523">
    <property type="protein sequence ID" value="CDF77425.1"/>
    <property type="molecule type" value="Genomic_DNA"/>
</dbReference>
<evidence type="ECO:0000313" key="9">
    <source>
        <dbReference type="Proteomes" id="UP000012073"/>
    </source>
</evidence>
<dbReference type="AlphaFoldDB" id="S0F2U7"/>
<dbReference type="GO" id="GO:0102265">
    <property type="term" value="F:tRNA-dihydrouridine47 synthase activity"/>
    <property type="evidence" value="ECO:0007669"/>
    <property type="project" value="UniProtKB-EC"/>
</dbReference>
<comment type="catalytic activity">
    <reaction evidence="4">
        <text>a 5,6-dihydrouridine in mRNA + NAD(+) = a uridine in mRNA + NADH + H(+)</text>
        <dbReference type="Rhea" id="RHEA:69851"/>
        <dbReference type="Rhea" id="RHEA-COMP:14658"/>
        <dbReference type="Rhea" id="RHEA-COMP:17789"/>
        <dbReference type="ChEBI" id="CHEBI:15378"/>
        <dbReference type="ChEBI" id="CHEBI:57540"/>
        <dbReference type="ChEBI" id="CHEBI:57945"/>
        <dbReference type="ChEBI" id="CHEBI:65315"/>
        <dbReference type="ChEBI" id="CHEBI:74443"/>
    </reaction>
    <physiologicalReaction direction="right-to-left" evidence="4">
        <dbReference type="Rhea" id="RHEA:69853"/>
    </physiologicalReaction>
</comment>
<dbReference type="OrthoDB" id="259935at2759"/>
<reference evidence="9" key="1">
    <citation type="journal article" date="2013" name="Proc. Natl. Acad. Sci. U.S.A.">
        <title>Genome structure and metabolic features in the red seaweed Chondrus crispus shed light on evolution of the Archaeplastida.</title>
        <authorList>
            <person name="Collen J."/>
            <person name="Porcel B."/>
            <person name="Carre W."/>
            <person name="Ball S.G."/>
            <person name="Chaparro C."/>
            <person name="Tonon T."/>
            <person name="Barbeyron T."/>
            <person name="Michel G."/>
            <person name="Noel B."/>
            <person name="Valentin K."/>
            <person name="Elias M."/>
            <person name="Artiguenave F."/>
            <person name="Arun A."/>
            <person name="Aury J.M."/>
            <person name="Barbosa-Neto J.F."/>
            <person name="Bothwell J.H."/>
            <person name="Bouget F.Y."/>
            <person name="Brillet L."/>
            <person name="Cabello-Hurtado F."/>
            <person name="Capella-Gutierrez S."/>
            <person name="Charrier B."/>
            <person name="Cladiere L."/>
            <person name="Cock J.M."/>
            <person name="Coelho S.M."/>
            <person name="Colleoni C."/>
            <person name="Czjzek M."/>
            <person name="Da Silva C."/>
            <person name="Delage L."/>
            <person name="Denoeud F."/>
            <person name="Deschamps P."/>
            <person name="Dittami S.M."/>
            <person name="Gabaldon T."/>
            <person name="Gachon C.M."/>
            <person name="Groisillier A."/>
            <person name="Herve C."/>
            <person name="Jabbari K."/>
            <person name="Katinka M."/>
            <person name="Kloareg B."/>
            <person name="Kowalczyk N."/>
            <person name="Labadie K."/>
            <person name="Leblanc C."/>
            <person name="Lopez P.J."/>
            <person name="McLachlan D.H."/>
            <person name="Meslet-Cladiere L."/>
            <person name="Moustafa A."/>
            <person name="Nehr Z."/>
            <person name="Nyvall Collen P."/>
            <person name="Panaud O."/>
            <person name="Partensky F."/>
            <person name="Poulain J."/>
            <person name="Rensing S.A."/>
            <person name="Rousvoal S."/>
            <person name="Samson G."/>
            <person name="Symeonidi A."/>
            <person name="Weissenbach J."/>
            <person name="Zambounis A."/>
            <person name="Wincker P."/>
            <person name="Boyen C."/>
        </authorList>
    </citation>
    <scope>NUCLEOTIDE SEQUENCE [LARGE SCALE GENOMIC DNA]</scope>
    <source>
        <strain evidence="9">cv. Stackhouse</strain>
    </source>
</reference>
<dbReference type="STRING" id="2769.S0F2U7"/>
<comment type="similarity">
    <text evidence="1">Belongs to the Dus family. Dus3 subfamily.</text>
</comment>
<organism evidence="8 9">
    <name type="scientific">Chondrus crispus</name>
    <name type="common">Carrageen Irish moss</name>
    <name type="synonym">Polymorpha crispa</name>
    <dbReference type="NCBI Taxonomy" id="2769"/>
    <lineage>
        <taxon>Eukaryota</taxon>
        <taxon>Rhodophyta</taxon>
        <taxon>Florideophyceae</taxon>
        <taxon>Rhodymeniophycidae</taxon>
        <taxon>Gigartinales</taxon>
        <taxon>Gigartinaceae</taxon>
        <taxon>Chondrus</taxon>
    </lineage>
</organism>
<evidence type="ECO:0000256" key="2">
    <source>
        <dbReference type="ARBA" id="ARBA00012376"/>
    </source>
</evidence>
<evidence type="ECO:0000256" key="5">
    <source>
        <dbReference type="ARBA" id="ARBA00049447"/>
    </source>
</evidence>
<dbReference type="PANTHER" id="PTHR45846:SF1">
    <property type="entry name" value="TRNA-DIHYDROURIDINE(47) SYNTHASE [NAD(P)(+)]-LIKE"/>
    <property type="match status" value="1"/>
</dbReference>
<evidence type="ECO:0000256" key="4">
    <source>
        <dbReference type="ARBA" id="ARBA00048342"/>
    </source>
</evidence>
<dbReference type="EC" id="1.3.1.89" evidence="2"/>
<evidence type="ECO:0000256" key="1">
    <source>
        <dbReference type="ARBA" id="ARBA00005451"/>
    </source>
</evidence>
<comment type="catalytic activity">
    <reaction evidence="5">
        <text>a 5,6-dihydrouridine in mRNA + NADP(+) = a uridine in mRNA + NADPH + H(+)</text>
        <dbReference type="Rhea" id="RHEA:69855"/>
        <dbReference type="Rhea" id="RHEA-COMP:14658"/>
        <dbReference type="Rhea" id="RHEA-COMP:17789"/>
        <dbReference type="ChEBI" id="CHEBI:15378"/>
        <dbReference type="ChEBI" id="CHEBI:57783"/>
        <dbReference type="ChEBI" id="CHEBI:58349"/>
        <dbReference type="ChEBI" id="CHEBI:65315"/>
        <dbReference type="ChEBI" id="CHEBI:74443"/>
    </reaction>
    <physiologicalReaction direction="right-to-left" evidence="5">
        <dbReference type="Rhea" id="RHEA:69857"/>
    </physiologicalReaction>
</comment>
<dbReference type="GO" id="GO:0003723">
    <property type="term" value="F:RNA binding"/>
    <property type="evidence" value="ECO:0007669"/>
    <property type="project" value="TreeGrafter"/>
</dbReference>
<dbReference type="CDD" id="cd02801">
    <property type="entry name" value="DUS_like_FMN"/>
    <property type="match status" value="1"/>
</dbReference>
<dbReference type="PhylomeDB" id="S0F2U7"/>
<dbReference type="InterPro" id="IPR035587">
    <property type="entry name" value="DUS-like_FMN-bd"/>
</dbReference>
<dbReference type="Proteomes" id="UP000012073">
    <property type="component" value="Unassembled WGS sequence"/>
</dbReference>
<dbReference type="Gene3D" id="3.20.20.70">
    <property type="entry name" value="Aldolase class I"/>
    <property type="match status" value="1"/>
</dbReference>
<proteinExistence type="inferred from homology"/>
<evidence type="ECO:0000256" key="6">
    <source>
        <dbReference type="ARBA" id="ARBA00049513"/>
    </source>
</evidence>
<evidence type="ECO:0000313" key="8">
    <source>
        <dbReference type="EMBL" id="CDF77425.1"/>
    </source>
</evidence>
<dbReference type="PANTHER" id="PTHR45846">
    <property type="entry name" value="TRNA-DIHYDROURIDINE(47) SYNTHASE [NAD(P)(+)]-LIKE"/>
    <property type="match status" value="1"/>
</dbReference>
<comment type="catalytic activity">
    <reaction evidence="6">
        <text>5,6-dihydrouridine(47) in tRNA + NADP(+) = uridine(47) in tRNA + NADPH + H(+)</text>
        <dbReference type="Rhea" id="RHEA:53360"/>
        <dbReference type="Rhea" id="RHEA-COMP:13539"/>
        <dbReference type="Rhea" id="RHEA-COMP:13540"/>
        <dbReference type="ChEBI" id="CHEBI:15378"/>
        <dbReference type="ChEBI" id="CHEBI:57783"/>
        <dbReference type="ChEBI" id="CHEBI:58349"/>
        <dbReference type="ChEBI" id="CHEBI:65315"/>
        <dbReference type="ChEBI" id="CHEBI:74443"/>
        <dbReference type="EC" id="1.3.1.89"/>
    </reaction>
    <physiologicalReaction direction="right-to-left" evidence="6">
        <dbReference type="Rhea" id="RHEA:53362"/>
    </physiologicalReaction>
</comment>
<comment type="catalytic activity">
    <reaction evidence="3">
        <text>5,6-dihydrouridine(47) in tRNA + NAD(+) = uridine(47) in tRNA + NADH + H(+)</text>
        <dbReference type="Rhea" id="RHEA:53364"/>
        <dbReference type="Rhea" id="RHEA-COMP:13539"/>
        <dbReference type="Rhea" id="RHEA-COMP:13540"/>
        <dbReference type="ChEBI" id="CHEBI:15378"/>
        <dbReference type="ChEBI" id="CHEBI:57540"/>
        <dbReference type="ChEBI" id="CHEBI:57945"/>
        <dbReference type="ChEBI" id="CHEBI:65315"/>
        <dbReference type="ChEBI" id="CHEBI:74443"/>
        <dbReference type="EC" id="1.3.1.89"/>
    </reaction>
    <physiologicalReaction direction="right-to-left" evidence="3">
        <dbReference type="Rhea" id="RHEA:53366"/>
    </physiologicalReaction>
</comment>
<name>S0F2U7_CHOCR</name>
<sequence length="490" mass="54855">MPSTPVIPPPARESRRAAPVVDAPLKPAHILRAVRAPDGSLSLDDEGVPLYSPRFLPDLAAREAVVREPRPADTCARLRADRDRAAQTNFLEFGLRKRLRKRDVEFARSADVLRRPWHDCLGASADQEKRKVDLRGKVYLAPLTTVGNLPFRRVCKRLGADVTCGEMALAANLLQGQNSEWALLRRHKEEDLFGVQLAGSNVDTMTRAAEMLNSGCPIDVVFNKGGGCALMKRRPKLKRMVWCMQSVLDVPLGVKVRTGVGEAARNAHEVIADMAEAGAGWVTVHGRSRKQRYSKLADWGYITDVCAPAAKRAGIPLLGNGDVYHWRDAVRYFDGGEDAGAGVESVMVARGALIKPWLLTEIKERRDWDIRSGERLELYKEFARYGLEHWGADEKGVGTTRKFMLEWLSFLYRYVPVGLVERPDFVVRMCHRAPFFRGRDELETLLGSHRSADWVKITEILLGKAPDDFQFRPRHKSNAWGEGKVAESEG</sequence>
<dbReference type="SUPFAM" id="SSF51395">
    <property type="entry name" value="FMN-linked oxidoreductases"/>
    <property type="match status" value="1"/>
</dbReference>